<dbReference type="NCBIfam" id="TIGR01509">
    <property type="entry name" value="HAD-SF-IA-v3"/>
    <property type="match status" value="1"/>
</dbReference>
<organism evidence="3">
    <name type="scientific">Chlamydomonas leiostraca</name>
    <dbReference type="NCBI Taxonomy" id="1034604"/>
    <lineage>
        <taxon>Eukaryota</taxon>
        <taxon>Viridiplantae</taxon>
        <taxon>Chlorophyta</taxon>
        <taxon>core chlorophytes</taxon>
        <taxon>Chlorophyceae</taxon>
        <taxon>CS clade</taxon>
        <taxon>Chlamydomonadales</taxon>
        <taxon>Chlamydomonadaceae</taxon>
        <taxon>Chlamydomonas</taxon>
    </lineage>
</organism>
<name>A0A7S0RKF3_9CHLO</name>
<dbReference type="PANTHER" id="PTHR42896:SF2">
    <property type="entry name" value="CBBY-LIKE PROTEIN"/>
    <property type="match status" value="1"/>
</dbReference>
<dbReference type="InterPro" id="IPR023198">
    <property type="entry name" value="PGP-like_dom2"/>
</dbReference>
<protein>
    <submittedName>
        <fullName evidence="3">Uncharacterized protein</fullName>
    </submittedName>
</protein>
<evidence type="ECO:0000313" key="3">
    <source>
        <dbReference type="EMBL" id="CAD8680125.1"/>
    </source>
</evidence>
<keyword evidence="1" id="KW-0479">Metal-binding</keyword>
<evidence type="ECO:0000256" key="2">
    <source>
        <dbReference type="ARBA" id="ARBA00022801"/>
    </source>
</evidence>
<accession>A0A7S0RKF3</accession>
<dbReference type="Gene3D" id="3.40.50.1000">
    <property type="entry name" value="HAD superfamily/HAD-like"/>
    <property type="match status" value="1"/>
</dbReference>
<dbReference type="Gene3D" id="1.10.150.240">
    <property type="entry name" value="Putative phosphatase, domain 2"/>
    <property type="match status" value="1"/>
</dbReference>
<dbReference type="InterPro" id="IPR023214">
    <property type="entry name" value="HAD_sf"/>
</dbReference>
<evidence type="ECO:0000256" key="1">
    <source>
        <dbReference type="ARBA" id="ARBA00022723"/>
    </source>
</evidence>
<dbReference type="GO" id="GO:0016787">
    <property type="term" value="F:hydrolase activity"/>
    <property type="evidence" value="ECO:0007669"/>
    <property type="project" value="UniProtKB-KW"/>
</dbReference>
<dbReference type="SFLD" id="SFLDG01129">
    <property type="entry name" value="C1.5:_HAD__Beta-PGM__Phosphata"/>
    <property type="match status" value="1"/>
</dbReference>
<dbReference type="EMBL" id="HBFB01016820">
    <property type="protein sequence ID" value="CAD8680125.1"/>
    <property type="molecule type" value="Transcribed_RNA"/>
</dbReference>
<dbReference type="GO" id="GO:0046872">
    <property type="term" value="F:metal ion binding"/>
    <property type="evidence" value="ECO:0007669"/>
    <property type="project" value="UniProtKB-KW"/>
</dbReference>
<dbReference type="SUPFAM" id="SSF56784">
    <property type="entry name" value="HAD-like"/>
    <property type="match status" value="1"/>
</dbReference>
<dbReference type="Pfam" id="PF00702">
    <property type="entry name" value="Hydrolase"/>
    <property type="match status" value="1"/>
</dbReference>
<proteinExistence type="predicted"/>
<dbReference type="FunFam" id="3.40.50.1000:FF:000036">
    <property type="entry name" value="HAD family hydrolase"/>
    <property type="match status" value="1"/>
</dbReference>
<dbReference type="SFLD" id="SFLDS00003">
    <property type="entry name" value="Haloacid_Dehalogenase"/>
    <property type="match status" value="1"/>
</dbReference>
<keyword evidence="2" id="KW-0378">Hydrolase</keyword>
<dbReference type="AlphaFoldDB" id="A0A7S0RKF3"/>
<dbReference type="InterPro" id="IPR044999">
    <property type="entry name" value="CbbY-like"/>
</dbReference>
<dbReference type="SFLD" id="SFLDF00035">
    <property type="entry name" value="phosphoglycolate_phosphatase"/>
    <property type="match status" value="1"/>
</dbReference>
<dbReference type="SFLD" id="SFLDG01135">
    <property type="entry name" value="C1.5.6:_HAD__Beta-PGM__Phospha"/>
    <property type="match status" value="1"/>
</dbReference>
<reference evidence="3" key="1">
    <citation type="submission" date="2021-01" db="EMBL/GenBank/DDBJ databases">
        <authorList>
            <person name="Corre E."/>
            <person name="Pelletier E."/>
            <person name="Niang G."/>
            <person name="Scheremetjew M."/>
            <person name="Finn R."/>
            <person name="Kale V."/>
            <person name="Holt S."/>
            <person name="Cochrane G."/>
            <person name="Meng A."/>
            <person name="Brown T."/>
            <person name="Cohen L."/>
        </authorList>
    </citation>
    <scope>NUCLEOTIDE SEQUENCE</scope>
    <source>
        <strain evidence="3">SAG 11-49</strain>
    </source>
</reference>
<dbReference type="PANTHER" id="PTHR42896">
    <property type="entry name" value="XYLULOSE-1,5-BISPHOSPHATE (XUBP) PHOSPHATASE"/>
    <property type="match status" value="1"/>
</dbReference>
<dbReference type="InterPro" id="IPR036412">
    <property type="entry name" value="HAD-like_sf"/>
</dbReference>
<dbReference type="InterPro" id="IPR006439">
    <property type="entry name" value="HAD-SF_hydro_IA"/>
</dbReference>
<sequence length="284" mass="31449">MQTRLQAPLRAPARVAIARSVSRPVATHAARMPDALLFDCDGVLVDTERDGHRVSFNEAFKRKCLNHVWDVDLYGHLLEIGGGKERMTKYFKDVEDKEPFKSIKDKEARKKLVQELHLLKTDIFMELVETGAMPLRPGVKRLVEEAMAADVPVAVCSTSNERAVSTIVRVMLGPEVAKKMRVFAGDVVPKKKPDPAIYLLAAKELKVDPAHCCVVEDSKIGLQAAKAAGMTCFVTKSSYTTNEDFTGADGIFDCIGDRGDERFSLSDFVHALEKKDKAKARMKA</sequence>
<gene>
    <name evidence="3" type="ORF">CLEI1391_LOCUS9409</name>
</gene>